<evidence type="ECO:0000259" key="1">
    <source>
        <dbReference type="Pfam" id="PF01593"/>
    </source>
</evidence>
<dbReference type="Gene3D" id="3.30.70.1990">
    <property type="match status" value="1"/>
</dbReference>
<dbReference type="InterPro" id="IPR036188">
    <property type="entry name" value="FAD/NAD-bd_sf"/>
</dbReference>
<accession>A0ABU2HYL4</accession>
<dbReference type="PANTHER" id="PTHR42923">
    <property type="entry name" value="PROTOPORPHYRINOGEN OXIDASE"/>
    <property type="match status" value="1"/>
</dbReference>
<proteinExistence type="predicted"/>
<dbReference type="Pfam" id="PF01593">
    <property type="entry name" value="Amino_oxidase"/>
    <property type="match status" value="1"/>
</dbReference>
<gene>
    <name evidence="2" type="ORF">RGQ15_21605</name>
</gene>
<dbReference type="InterPro" id="IPR002937">
    <property type="entry name" value="Amino_oxidase"/>
</dbReference>
<feature type="domain" description="Amine oxidase" evidence="1">
    <location>
        <begin position="16"/>
        <end position="409"/>
    </location>
</feature>
<dbReference type="SUPFAM" id="SSF51905">
    <property type="entry name" value="FAD/NAD(P)-binding domain"/>
    <property type="match status" value="1"/>
</dbReference>
<dbReference type="Gene3D" id="3.50.50.60">
    <property type="entry name" value="FAD/NAD(P)-binding domain"/>
    <property type="match status" value="1"/>
</dbReference>
<keyword evidence="3" id="KW-1185">Reference proteome</keyword>
<sequence length="429" mass="47833">MAQEGRLRIAIIGSGISGLGAAWLMDDHHDIVLFEAEGRAGGHARTVRAEGVEVDTGFIVCNRRTYPLFVSLMDHLGVALEQSDMSFSASFGAGKYEYGTFSTRALFAQPMCLVDAGHWRLIRDILRFFREAPAHREHGGSISDLVRALNLGDEFRDRFLLPISGAIWSTSMARMLDFPAGPLVQFFDNHGLLAVNGQPRWLTVNGGSRSYVDAILSRLRGSVRLATPVHRVRRDPDGMVRVVSPRGEERFDRVIFATHAPQTLALLERPDPDEAHILGAITTRPNRMVLHSDPRFMPRRKTAWASWNYVTRDDQPLPDQPISLSYWMNRLQNLRTARPLIVTLNPEFEPLHVLDEAVFAHPQFDAPAIAAQARLPSIQGRGGVFHAGAWTRYGFHEDGLLSALRVAQSMGIAWPLGPDPWTMPRVLSA</sequence>
<comment type="caution">
    <text evidence="2">The sequence shown here is derived from an EMBL/GenBank/DDBJ whole genome shotgun (WGS) entry which is preliminary data.</text>
</comment>
<dbReference type="Gene3D" id="1.10.405.20">
    <property type="match status" value="1"/>
</dbReference>
<dbReference type="PANTHER" id="PTHR42923:SF17">
    <property type="entry name" value="AMINE OXIDASE DOMAIN-CONTAINING PROTEIN"/>
    <property type="match status" value="1"/>
</dbReference>
<dbReference type="EMBL" id="JAVQLW010000005">
    <property type="protein sequence ID" value="MDS9470153.1"/>
    <property type="molecule type" value="Genomic_DNA"/>
</dbReference>
<name>A0ABU2HYL4_9RHOB</name>
<reference evidence="3" key="1">
    <citation type="submission" date="2023-07" db="EMBL/GenBank/DDBJ databases">
        <title>Paracoccus sp. MBLB3053 whole genome sequence.</title>
        <authorList>
            <person name="Hwang C.Y."/>
            <person name="Cho E.-S."/>
            <person name="Seo M.-J."/>
        </authorList>
    </citation>
    <scope>NUCLEOTIDE SEQUENCE [LARGE SCALE GENOMIC DNA]</scope>
    <source>
        <strain evidence="3">MBLB3053</strain>
    </source>
</reference>
<dbReference type="RefSeq" id="WP_311162964.1">
    <property type="nucleotide sequence ID" value="NZ_JAVQLW010000005.1"/>
</dbReference>
<evidence type="ECO:0000313" key="3">
    <source>
        <dbReference type="Proteomes" id="UP001269144"/>
    </source>
</evidence>
<protein>
    <submittedName>
        <fullName evidence="2">FAD-dependent oxidoreductase</fullName>
    </submittedName>
</protein>
<dbReference type="Proteomes" id="UP001269144">
    <property type="component" value="Unassembled WGS sequence"/>
</dbReference>
<dbReference type="InterPro" id="IPR050464">
    <property type="entry name" value="Zeta_carotene_desat/Oxidored"/>
</dbReference>
<organism evidence="2 3">
    <name type="scientific">Paracoccus aurantius</name>
    <dbReference type="NCBI Taxonomy" id="3073814"/>
    <lineage>
        <taxon>Bacteria</taxon>
        <taxon>Pseudomonadati</taxon>
        <taxon>Pseudomonadota</taxon>
        <taxon>Alphaproteobacteria</taxon>
        <taxon>Rhodobacterales</taxon>
        <taxon>Paracoccaceae</taxon>
        <taxon>Paracoccus</taxon>
    </lineage>
</organism>
<evidence type="ECO:0000313" key="2">
    <source>
        <dbReference type="EMBL" id="MDS9470153.1"/>
    </source>
</evidence>